<evidence type="ECO:0000313" key="11">
    <source>
        <dbReference type="EMBL" id="GAT64475.1"/>
    </source>
</evidence>
<dbReference type="Gene3D" id="1.10.287.950">
    <property type="entry name" value="Methyl-accepting chemotaxis protein"/>
    <property type="match status" value="1"/>
</dbReference>
<dbReference type="Proteomes" id="UP000077701">
    <property type="component" value="Unassembled WGS sequence"/>
</dbReference>
<organism evidence="11 12">
    <name type="scientific">Planomonospora sphaerica</name>
    <dbReference type="NCBI Taxonomy" id="161355"/>
    <lineage>
        <taxon>Bacteria</taxon>
        <taxon>Bacillati</taxon>
        <taxon>Actinomycetota</taxon>
        <taxon>Actinomycetes</taxon>
        <taxon>Streptosporangiales</taxon>
        <taxon>Streptosporangiaceae</taxon>
        <taxon>Planomonospora</taxon>
    </lineage>
</organism>
<gene>
    <name evidence="11" type="ORF">PS9374_00105</name>
</gene>
<dbReference type="GO" id="GO:0006935">
    <property type="term" value="P:chemotaxis"/>
    <property type="evidence" value="ECO:0007669"/>
    <property type="project" value="InterPro"/>
</dbReference>
<dbReference type="InterPro" id="IPR003660">
    <property type="entry name" value="HAMP_dom"/>
</dbReference>
<dbReference type="PANTHER" id="PTHR32089:SF119">
    <property type="entry name" value="METHYL-ACCEPTING CHEMOTAXIS PROTEIN CTPL"/>
    <property type="match status" value="1"/>
</dbReference>
<evidence type="ECO:0000256" key="5">
    <source>
        <dbReference type="ARBA" id="ARBA00023136"/>
    </source>
</evidence>
<dbReference type="SMART" id="SM00283">
    <property type="entry name" value="MA"/>
    <property type="match status" value="1"/>
</dbReference>
<protein>
    <submittedName>
        <fullName evidence="11">Chemotaxis protein</fullName>
    </submittedName>
</protein>
<proteinExistence type="inferred from homology"/>
<keyword evidence="4" id="KW-1133">Transmembrane helix</keyword>
<feature type="domain" description="HAMP" evidence="10">
    <location>
        <begin position="213"/>
        <end position="265"/>
    </location>
</feature>
<comment type="similarity">
    <text evidence="7">Belongs to the methyl-accepting chemotaxis (MCP) protein family.</text>
</comment>
<dbReference type="PROSITE" id="PS50111">
    <property type="entry name" value="CHEMOTAXIS_TRANSDUC_2"/>
    <property type="match status" value="1"/>
</dbReference>
<accession>A0A161LGC4</accession>
<keyword evidence="3" id="KW-0812">Transmembrane</keyword>
<dbReference type="SUPFAM" id="SSF58104">
    <property type="entry name" value="Methyl-accepting chemotaxis protein (MCP) signaling domain"/>
    <property type="match status" value="1"/>
</dbReference>
<evidence type="ECO:0000256" key="1">
    <source>
        <dbReference type="ARBA" id="ARBA00004651"/>
    </source>
</evidence>
<dbReference type="Pfam" id="PF00672">
    <property type="entry name" value="HAMP"/>
    <property type="match status" value="1"/>
</dbReference>
<dbReference type="Gene3D" id="6.10.340.10">
    <property type="match status" value="1"/>
</dbReference>
<evidence type="ECO:0000256" key="2">
    <source>
        <dbReference type="ARBA" id="ARBA00022475"/>
    </source>
</evidence>
<dbReference type="STRING" id="161355.PS9374_00105"/>
<evidence type="ECO:0000256" key="8">
    <source>
        <dbReference type="PROSITE-ProRule" id="PRU00284"/>
    </source>
</evidence>
<evidence type="ECO:0000313" key="12">
    <source>
        <dbReference type="Proteomes" id="UP000077701"/>
    </source>
</evidence>
<dbReference type="Pfam" id="PF17200">
    <property type="entry name" value="sCache_2"/>
    <property type="match status" value="1"/>
</dbReference>
<dbReference type="InterPro" id="IPR004089">
    <property type="entry name" value="MCPsignal_dom"/>
</dbReference>
<dbReference type="GO" id="GO:0004888">
    <property type="term" value="F:transmembrane signaling receptor activity"/>
    <property type="evidence" value="ECO:0007669"/>
    <property type="project" value="InterPro"/>
</dbReference>
<dbReference type="PROSITE" id="PS50885">
    <property type="entry name" value="HAMP"/>
    <property type="match status" value="1"/>
</dbReference>
<comment type="caution">
    <text evidence="11">The sequence shown here is derived from an EMBL/GenBank/DDBJ whole genome shotgun (WGS) entry which is preliminary data.</text>
</comment>
<dbReference type="AlphaFoldDB" id="A0A161LGC4"/>
<dbReference type="OrthoDB" id="8482111at2"/>
<dbReference type="Pfam" id="PF00015">
    <property type="entry name" value="MCPsignal"/>
    <property type="match status" value="1"/>
</dbReference>
<dbReference type="Gene3D" id="3.30.450.20">
    <property type="entry name" value="PAS domain"/>
    <property type="match status" value="1"/>
</dbReference>
<evidence type="ECO:0000256" key="7">
    <source>
        <dbReference type="ARBA" id="ARBA00029447"/>
    </source>
</evidence>
<dbReference type="GO" id="GO:0005886">
    <property type="term" value="C:plasma membrane"/>
    <property type="evidence" value="ECO:0007669"/>
    <property type="project" value="UniProtKB-SubCell"/>
</dbReference>
<dbReference type="GO" id="GO:0007165">
    <property type="term" value="P:signal transduction"/>
    <property type="evidence" value="ECO:0007669"/>
    <property type="project" value="UniProtKB-KW"/>
</dbReference>
<keyword evidence="6 8" id="KW-0807">Transducer</keyword>
<feature type="domain" description="Methyl-accepting transducer" evidence="9">
    <location>
        <begin position="315"/>
        <end position="502"/>
    </location>
</feature>
<name>A0A161LGC4_9ACTN</name>
<evidence type="ECO:0000256" key="6">
    <source>
        <dbReference type="ARBA" id="ARBA00023224"/>
    </source>
</evidence>
<dbReference type="PRINTS" id="PR00260">
    <property type="entry name" value="CHEMTRNSDUCR"/>
</dbReference>
<dbReference type="RefSeq" id="WP_068893902.1">
    <property type="nucleotide sequence ID" value="NZ_BDCX01000001.1"/>
</dbReference>
<dbReference type="EMBL" id="BDCX01000001">
    <property type="protein sequence ID" value="GAT64475.1"/>
    <property type="molecule type" value="Genomic_DNA"/>
</dbReference>
<dbReference type="PANTHER" id="PTHR32089">
    <property type="entry name" value="METHYL-ACCEPTING CHEMOTAXIS PROTEIN MCPB"/>
    <property type="match status" value="1"/>
</dbReference>
<reference evidence="11 12" key="1">
    <citation type="journal article" date="2016" name="Genome Announc.">
        <title>Draft Genome Sequence of Planomonospora sphaerica JCM9374, a Rare Actinomycete.</title>
        <authorList>
            <person name="Dohra H."/>
            <person name="Suzuki T."/>
            <person name="Inoue Y."/>
            <person name="Kodani S."/>
        </authorList>
    </citation>
    <scope>NUCLEOTIDE SEQUENCE [LARGE SCALE GENOMIC DNA]</scope>
    <source>
        <strain evidence="11 12">JCM 9374</strain>
    </source>
</reference>
<keyword evidence="2" id="KW-1003">Cell membrane</keyword>
<dbReference type="InterPro" id="IPR033480">
    <property type="entry name" value="sCache_2"/>
</dbReference>
<sequence>MPNLRNIPILAKLAVLATVAVIGVLSVGAIRFADVEPTELAARKAKVQSLVETAHSVIAGYHRQAEEGSMTDEQARAAALTAVKAMRYGEGDYFWINDMRPFMVMHPTKPELDGKDLSANADPNGKLLFVEFVKTVRASGAGFVEYEWPKPDEDEPVTKLSYVAGFEPWEWVVGTGIYVGDMQEIIRDKQQATILQTGMVVLAVLGVLAVVGLSISRPVRALTAATRKLADGDHEVALPPVSRDEIGRMAGALGVLRDNLSGKQALEHEHEELRARAEEERRRSVETLAAQLEGTVSAVVARLDEAVLAMRDGAEELGSATGGLVETVREISHLAEQSTTTAAQAATETTSASGTVNGLTTAAETIGGVVEVIRRVAAQTNLLALNATIEAARAGDVGKGFAVVANEVKELAQQSSQATDEIAREVEAIQNTSQGAAEVIDRMAGVVRSLGTSTEEVAAAIAGDGGGVRGVSVRRSAEATGQVAARIAGLSQDLSAEAARMQADFAELLTRMREG</sequence>
<dbReference type="SMART" id="SM00304">
    <property type="entry name" value="HAMP"/>
    <property type="match status" value="1"/>
</dbReference>
<keyword evidence="5" id="KW-0472">Membrane</keyword>
<dbReference type="SMART" id="SM01049">
    <property type="entry name" value="Cache_2"/>
    <property type="match status" value="1"/>
</dbReference>
<evidence type="ECO:0000256" key="4">
    <source>
        <dbReference type="ARBA" id="ARBA00022989"/>
    </source>
</evidence>
<evidence type="ECO:0000256" key="3">
    <source>
        <dbReference type="ARBA" id="ARBA00022692"/>
    </source>
</evidence>
<comment type="subcellular location">
    <subcellularLocation>
        <location evidence="1">Cell membrane</location>
        <topology evidence="1">Multi-pass membrane protein</topology>
    </subcellularLocation>
</comment>
<evidence type="ECO:0000259" key="9">
    <source>
        <dbReference type="PROSITE" id="PS50111"/>
    </source>
</evidence>
<evidence type="ECO:0000259" key="10">
    <source>
        <dbReference type="PROSITE" id="PS50885"/>
    </source>
</evidence>
<reference evidence="12" key="2">
    <citation type="submission" date="2016-04" db="EMBL/GenBank/DDBJ databases">
        <title>Planomonospora sphaerica JCM9374 whole genome shotgun sequence.</title>
        <authorList>
            <person name="Suzuki T."/>
            <person name="Dohra H."/>
            <person name="Kodani S."/>
        </authorList>
    </citation>
    <scope>NUCLEOTIDE SEQUENCE [LARGE SCALE GENOMIC DNA]</scope>
    <source>
        <strain evidence="12">JCM 9374</strain>
    </source>
</reference>
<dbReference type="InterPro" id="IPR004090">
    <property type="entry name" value="Chemotax_Me-accpt_rcpt"/>
</dbReference>
<dbReference type="CDD" id="cd06225">
    <property type="entry name" value="HAMP"/>
    <property type="match status" value="1"/>
</dbReference>
<keyword evidence="12" id="KW-1185">Reference proteome</keyword>